<dbReference type="GO" id="GO:0003984">
    <property type="term" value="F:acetolactate synthase activity"/>
    <property type="evidence" value="ECO:0007669"/>
    <property type="project" value="UniProtKB-EC"/>
</dbReference>
<dbReference type="AlphaFoldDB" id="B8KY12"/>
<dbReference type="EMBL" id="DS999411">
    <property type="protein sequence ID" value="EED35313.1"/>
    <property type="molecule type" value="Genomic_DNA"/>
</dbReference>
<evidence type="ECO:0000313" key="4">
    <source>
        <dbReference type="EMBL" id="EED35313.1"/>
    </source>
</evidence>
<dbReference type="FunFam" id="3.40.50.970:FF:000007">
    <property type="entry name" value="Acetolactate synthase"/>
    <property type="match status" value="1"/>
</dbReference>
<dbReference type="GO" id="GO:0030976">
    <property type="term" value="F:thiamine pyrophosphate binding"/>
    <property type="evidence" value="ECO:0007669"/>
    <property type="project" value="InterPro"/>
</dbReference>
<organism evidence="4 5">
    <name type="scientific">Luminiphilus syltensis NOR5-1B</name>
    <dbReference type="NCBI Taxonomy" id="565045"/>
    <lineage>
        <taxon>Bacteria</taxon>
        <taxon>Pseudomonadati</taxon>
        <taxon>Pseudomonadota</taxon>
        <taxon>Gammaproteobacteria</taxon>
        <taxon>Cellvibrionales</taxon>
        <taxon>Halieaceae</taxon>
        <taxon>Luminiphilus</taxon>
    </lineage>
</organism>
<dbReference type="Gene3D" id="3.40.50.970">
    <property type="match status" value="1"/>
</dbReference>
<dbReference type="Pfam" id="PF02776">
    <property type="entry name" value="TPP_enzyme_N"/>
    <property type="match status" value="1"/>
</dbReference>
<dbReference type="eggNOG" id="COG0028">
    <property type="taxonomic scope" value="Bacteria"/>
</dbReference>
<evidence type="ECO:0000313" key="5">
    <source>
        <dbReference type="Proteomes" id="UP000004699"/>
    </source>
</evidence>
<accession>B8KY12</accession>
<dbReference type="SUPFAM" id="SSF52518">
    <property type="entry name" value="Thiamin diphosphate-binding fold (THDP-binding)"/>
    <property type="match status" value="1"/>
</dbReference>
<dbReference type="InterPro" id="IPR045229">
    <property type="entry name" value="TPP_enz"/>
</dbReference>
<proteinExistence type="inferred from homology"/>
<dbReference type="EC" id="2.2.1.6" evidence="4"/>
<gene>
    <name evidence="4" type="primary">ilvB_1</name>
    <name evidence="4" type="ORF">NOR51B_1258</name>
</gene>
<dbReference type="GO" id="GO:0050660">
    <property type="term" value="F:flavin adenine dinucleotide binding"/>
    <property type="evidence" value="ECO:0007669"/>
    <property type="project" value="TreeGrafter"/>
</dbReference>
<feature type="domain" description="Thiamine pyrophosphate enzyme N-terminal TPP-binding" evidence="3">
    <location>
        <begin position="33"/>
        <end position="147"/>
    </location>
</feature>
<dbReference type="PANTHER" id="PTHR18968">
    <property type="entry name" value="THIAMINE PYROPHOSPHATE ENZYMES"/>
    <property type="match status" value="1"/>
</dbReference>
<dbReference type="PANTHER" id="PTHR18968:SF13">
    <property type="entry name" value="ACETOLACTATE SYNTHASE CATALYTIC SUBUNIT, MITOCHONDRIAL"/>
    <property type="match status" value="1"/>
</dbReference>
<feature type="region of interest" description="Disordered" evidence="2">
    <location>
        <begin position="1"/>
        <end position="22"/>
    </location>
</feature>
<dbReference type="InterPro" id="IPR012001">
    <property type="entry name" value="Thiamin_PyroP_enz_TPP-bd_dom"/>
</dbReference>
<keyword evidence="5" id="KW-1185">Reference proteome</keyword>
<protein>
    <submittedName>
        <fullName evidence="4">Acetolactate synthase, large subunit</fullName>
        <ecNumber evidence="4">2.2.1.6</ecNumber>
    </submittedName>
</protein>
<reference evidence="5" key="1">
    <citation type="journal article" date="2013" name="BMC Microbiol.">
        <title>Taxonomy and evolution of bacteriochlorophyll a-containing members of the OM60/NOR5 clade of marine gammaproteobacteria: description of Luminiphilus syltensis gen. nov., sp. nov., reclassification of Haliea rubra as Pseudohaliea rubra gen. nov., comb. nov., and emendation of Chromatocurvus halotolerans.</title>
        <authorList>
            <person name="Spring S."/>
            <person name="Riedel T."/>
            <person name="Sproer C."/>
            <person name="Yan S."/>
            <person name="Harder J."/>
            <person name="Fuchs B.M."/>
        </authorList>
    </citation>
    <scope>NUCLEOTIDE SEQUENCE [LARGE SCALE GENOMIC DNA]</scope>
    <source>
        <strain evidence="5">NOR51-B</strain>
    </source>
</reference>
<name>B8KY12_9GAMM</name>
<dbReference type="InterPro" id="IPR029061">
    <property type="entry name" value="THDP-binding"/>
</dbReference>
<dbReference type="HOGENOM" id="CLU_013748_7_6_6"/>
<feature type="compositionally biased region" description="Polar residues" evidence="2">
    <location>
        <begin position="7"/>
        <end position="19"/>
    </location>
</feature>
<dbReference type="CDD" id="cd07035">
    <property type="entry name" value="TPP_PYR_POX_like"/>
    <property type="match status" value="1"/>
</dbReference>
<sequence>MPAEDSITYQNESTVTGGSLSDLKPDQRHGALRGAQLLAVALQAEGVDTLFGYPGGANLEIFDALPEFGIRCVRTEHEQGAVHAAQGFARATGKVGVCLATSGPGATNLVTGIADANSDSTSIVAITGNVPSSLLGKNAFQEVDIVSITKPITKRNYLVRRVSEIPDIVR</sequence>
<dbReference type="GO" id="GO:0005948">
    <property type="term" value="C:acetolactate synthase complex"/>
    <property type="evidence" value="ECO:0007669"/>
    <property type="project" value="TreeGrafter"/>
</dbReference>
<evidence type="ECO:0000256" key="1">
    <source>
        <dbReference type="ARBA" id="ARBA00007812"/>
    </source>
</evidence>
<evidence type="ECO:0000256" key="2">
    <source>
        <dbReference type="SAM" id="MobiDB-lite"/>
    </source>
</evidence>
<dbReference type="GO" id="GO:0009099">
    <property type="term" value="P:L-valine biosynthetic process"/>
    <property type="evidence" value="ECO:0007669"/>
    <property type="project" value="TreeGrafter"/>
</dbReference>
<dbReference type="GO" id="GO:0009097">
    <property type="term" value="P:isoleucine biosynthetic process"/>
    <property type="evidence" value="ECO:0007669"/>
    <property type="project" value="TreeGrafter"/>
</dbReference>
<evidence type="ECO:0000259" key="3">
    <source>
        <dbReference type="Pfam" id="PF02776"/>
    </source>
</evidence>
<comment type="similarity">
    <text evidence="1">Belongs to the TPP enzyme family.</text>
</comment>
<dbReference type="STRING" id="565045.NOR51B_1258"/>
<keyword evidence="4" id="KW-0808">Transferase</keyword>
<dbReference type="Proteomes" id="UP000004699">
    <property type="component" value="Unassembled WGS sequence"/>
</dbReference>